<protein>
    <submittedName>
        <fullName evidence="1">Uncharacterized protein</fullName>
    </submittedName>
</protein>
<evidence type="ECO:0000313" key="1">
    <source>
        <dbReference type="EMBL" id="GER94085.1"/>
    </source>
</evidence>
<dbReference type="EMBL" id="BLAB01000001">
    <property type="protein sequence ID" value="GER94085.1"/>
    <property type="molecule type" value="Genomic_DNA"/>
</dbReference>
<dbReference type="AlphaFoldDB" id="A0A5J4L1J1"/>
<name>A0A5J4L1J1_9ZZZZ</name>
<gene>
    <name evidence="1" type="ORF">A45J_1843</name>
</gene>
<sequence length="42" mass="4384">MWDIKIGVALLGVAAAITFHLNHVGYKDAPAAAFALAATNFI</sequence>
<comment type="caution">
    <text evidence="1">The sequence shown here is derived from an EMBL/GenBank/DDBJ whole genome shotgun (WGS) entry which is preliminary data.</text>
</comment>
<accession>A0A5J4L1J1</accession>
<reference evidence="1" key="1">
    <citation type="submission" date="2019-10" db="EMBL/GenBank/DDBJ databases">
        <title>Metagenomic sequencing of thiosulfate-disproportionating enrichment culture.</title>
        <authorList>
            <person name="Umezawa K."/>
            <person name="Kojima H."/>
            <person name="Fukui M."/>
        </authorList>
    </citation>
    <scope>NUCLEOTIDE SEQUENCE</scope>
    <source>
        <strain evidence="1">45J</strain>
    </source>
</reference>
<proteinExistence type="predicted"/>
<organism evidence="1">
    <name type="scientific">hot springs metagenome</name>
    <dbReference type="NCBI Taxonomy" id="433727"/>
    <lineage>
        <taxon>unclassified sequences</taxon>
        <taxon>metagenomes</taxon>
        <taxon>ecological metagenomes</taxon>
    </lineage>
</organism>